<feature type="compositionally biased region" description="Basic and acidic residues" evidence="1">
    <location>
        <begin position="207"/>
        <end position="221"/>
    </location>
</feature>
<gene>
    <name evidence="2" type="ORF">OCV77_15665</name>
</gene>
<keyword evidence="3" id="KW-1185">Reference proteome</keyword>
<evidence type="ECO:0000256" key="1">
    <source>
        <dbReference type="SAM" id="MobiDB-lite"/>
    </source>
</evidence>
<evidence type="ECO:0000313" key="2">
    <source>
        <dbReference type="EMBL" id="MCU6745908.1"/>
    </source>
</evidence>
<protein>
    <submittedName>
        <fullName evidence="2">Uncharacterized protein</fullName>
    </submittedName>
</protein>
<dbReference type="EMBL" id="JAOQKJ010000020">
    <property type="protein sequence ID" value="MCU6745908.1"/>
    <property type="molecule type" value="Genomic_DNA"/>
</dbReference>
<feature type="region of interest" description="Disordered" evidence="1">
    <location>
        <begin position="21"/>
        <end position="42"/>
    </location>
</feature>
<feature type="compositionally biased region" description="Basic and acidic residues" evidence="1">
    <location>
        <begin position="170"/>
        <end position="196"/>
    </location>
</feature>
<comment type="caution">
    <text evidence="2">The sequence shown here is derived from an EMBL/GenBank/DDBJ whole genome shotgun (WGS) entry which is preliminary data.</text>
</comment>
<sequence length="259" mass="30039">MLTGTIRSQVQLQMLDQKWQKKKTDMAAGKKEDKELTAEEREWQNYQDQMDKIRESDSYSQIYTKLKSGGTLTEEEIQRLKEKDPEALAEYERAQAEKKQYEKQLKNCRSKEDVEKLKMNRMGNFAARAKEIANNPYIPKHKKVELMNQLNNEVCLIADAHARFTKSAEYHDLPTEGEEQEKRAQEVADRQDRETDQVQEAAGSADQTDRTEETTAGKEETDTGTEPVEMDADFEKLYQNIRLFLQKEGAENGKFSLQV</sequence>
<feature type="region of interest" description="Disordered" evidence="1">
    <location>
        <begin position="170"/>
        <end position="232"/>
    </location>
</feature>
<organism evidence="2 3">
    <name type="scientific">Suilimivivens aceti</name>
    <dbReference type="NCBI Taxonomy" id="2981774"/>
    <lineage>
        <taxon>Bacteria</taxon>
        <taxon>Bacillati</taxon>
        <taxon>Bacillota</taxon>
        <taxon>Clostridia</taxon>
        <taxon>Lachnospirales</taxon>
        <taxon>Lachnospiraceae</taxon>
        <taxon>Suilimivivens</taxon>
    </lineage>
</organism>
<dbReference type="RefSeq" id="WP_262575927.1">
    <property type="nucleotide sequence ID" value="NZ_JAOQKJ010000020.1"/>
</dbReference>
<proteinExistence type="predicted"/>
<reference evidence="2 3" key="1">
    <citation type="journal article" date="2021" name="ISME Commun">
        <title>Automated analysis of genomic sequences facilitates high-throughput and comprehensive description of bacteria.</title>
        <authorList>
            <person name="Hitch T.C.A."/>
        </authorList>
    </citation>
    <scope>NUCLEOTIDE SEQUENCE [LARGE SCALE GENOMIC DNA]</scope>
    <source>
        <strain evidence="2 3">Sanger_18</strain>
    </source>
</reference>
<evidence type="ECO:0000313" key="3">
    <source>
        <dbReference type="Proteomes" id="UP001652432"/>
    </source>
</evidence>
<name>A0ABT2T6N1_9FIRM</name>
<accession>A0ABT2T6N1</accession>
<dbReference type="Proteomes" id="UP001652432">
    <property type="component" value="Unassembled WGS sequence"/>
</dbReference>